<accession>A0AB39PQP3</accession>
<sequence>MFEPSSRYHGVPTTTHTLADGRTVTHLRRRFLPRPDELTSVGEHVVTAGERLDGIAARRYGDPEQSWRIADANRAVRPDELTAVPGRRLRITLPAEASAAAVGGERAWR</sequence>
<gene>
    <name evidence="2" type="ORF">AB5J49_02130</name>
</gene>
<dbReference type="CDD" id="cd00118">
    <property type="entry name" value="LysM"/>
    <property type="match status" value="1"/>
</dbReference>
<proteinExistence type="predicted"/>
<name>A0AB39PQP3_9ACTN</name>
<dbReference type="AlphaFoldDB" id="A0AB39PQP3"/>
<dbReference type="RefSeq" id="WP_369166746.1">
    <property type="nucleotide sequence ID" value="NZ_CP163439.1"/>
</dbReference>
<organism evidence="2">
    <name type="scientific">Streptomyces sp. R28</name>
    <dbReference type="NCBI Taxonomy" id="3238628"/>
    <lineage>
        <taxon>Bacteria</taxon>
        <taxon>Bacillati</taxon>
        <taxon>Actinomycetota</taxon>
        <taxon>Actinomycetes</taxon>
        <taxon>Kitasatosporales</taxon>
        <taxon>Streptomycetaceae</taxon>
        <taxon>Streptomyces</taxon>
    </lineage>
</organism>
<protein>
    <submittedName>
        <fullName evidence="2">LysM domain-containing protein</fullName>
    </submittedName>
</protein>
<feature type="region of interest" description="Disordered" evidence="1">
    <location>
        <begin position="1"/>
        <end position="22"/>
    </location>
</feature>
<dbReference type="EMBL" id="CP163439">
    <property type="protein sequence ID" value="XDQ32241.1"/>
    <property type="molecule type" value="Genomic_DNA"/>
</dbReference>
<dbReference type="InterPro" id="IPR018392">
    <property type="entry name" value="LysM"/>
</dbReference>
<evidence type="ECO:0000313" key="2">
    <source>
        <dbReference type="EMBL" id="XDQ32241.1"/>
    </source>
</evidence>
<evidence type="ECO:0000256" key="1">
    <source>
        <dbReference type="SAM" id="MobiDB-lite"/>
    </source>
</evidence>
<reference evidence="2" key="1">
    <citation type="submission" date="2024-07" db="EMBL/GenBank/DDBJ databases">
        <authorList>
            <person name="Yu S.T."/>
        </authorList>
    </citation>
    <scope>NUCLEOTIDE SEQUENCE</scope>
    <source>
        <strain evidence="2">R28</strain>
    </source>
</reference>